<evidence type="ECO:0000256" key="2">
    <source>
        <dbReference type="SAM" id="MobiDB-lite"/>
    </source>
</evidence>
<feature type="domain" description="EAL" evidence="6">
    <location>
        <begin position="563"/>
        <end position="816"/>
    </location>
</feature>
<dbReference type="SMART" id="SM00086">
    <property type="entry name" value="PAC"/>
    <property type="match status" value="1"/>
</dbReference>
<dbReference type="PROSITE" id="PS50887">
    <property type="entry name" value="GGDEF"/>
    <property type="match status" value="1"/>
</dbReference>
<dbReference type="SMART" id="SM00267">
    <property type="entry name" value="GGDEF"/>
    <property type="match status" value="1"/>
</dbReference>
<dbReference type="PROSITE" id="PS50113">
    <property type="entry name" value="PAC"/>
    <property type="match status" value="1"/>
</dbReference>
<dbReference type="Gene3D" id="3.30.450.20">
    <property type="entry name" value="PAS domain"/>
    <property type="match status" value="1"/>
</dbReference>
<dbReference type="InterPro" id="IPR000700">
    <property type="entry name" value="PAS-assoc_C"/>
</dbReference>
<evidence type="ECO:0000259" key="5">
    <source>
        <dbReference type="PROSITE" id="PS50113"/>
    </source>
</evidence>
<keyword evidence="3" id="KW-1133">Transmembrane helix</keyword>
<dbReference type="InterPro" id="IPR001633">
    <property type="entry name" value="EAL_dom"/>
</dbReference>
<protein>
    <submittedName>
        <fullName evidence="8">Uncharacterized protein</fullName>
    </submittedName>
</protein>
<keyword evidence="9" id="KW-1185">Reference proteome</keyword>
<feature type="domain" description="PAC" evidence="5">
    <location>
        <begin position="339"/>
        <end position="391"/>
    </location>
</feature>
<dbReference type="InterPro" id="IPR029787">
    <property type="entry name" value="Nucleotide_cyclase"/>
</dbReference>
<dbReference type="CDD" id="cd01949">
    <property type="entry name" value="GGDEF"/>
    <property type="match status" value="1"/>
</dbReference>
<dbReference type="InterPro" id="IPR003018">
    <property type="entry name" value="GAF"/>
</dbReference>
<keyword evidence="3" id="KW-0812">Transmembrane</keyword>
<evidence type="ECO:0000313" key="8">
    <source>
        <dbReference type="EMBL" id="CAG2155927.1"/>
    </source>
</evidence>
<dbReference type="InterPro" id="IPR035965">
    <property type="entry name" value="PAS-like_dom_sf"/>
</dbReference>
<evidence type="ECO:0000256" key="1">
    <source>
        <dbReference type="SAM" id="Coils"/>
    </source>
</evidence>
<dbReference type="InterPro" id="IPR013656">
    <property type="entry name" value="PAS_4"/>
</dbReference>
<feature type="domain" description="PAS" evidence="4">
    <location>
        <begin position="267"/>
        <end position="337"/>
    </location>
</feature>
<comment type="caution">
    <text evidence="8">The sequence shown here is derived from an EMBL/GenBank/DDBJ whole genome shotgun (WGS) entry which is preliminary data.</text>
</comment>
<feature type="transmembrane region" description="Helical" evidence="3">
    <location>
        <begin position="28"/>
        <end position="47"/>
    </location>
</feature>
<dbReference type="Pfam" id="PF00563">
    <property type="entry name" value="EAL"/>
    <property type="match status" value="1"/>
</dbReference>
<gene>
    <name evidence="8" type="ORF">LMG26411_05074</name>
</gene>
<dbReference type="Proteomes" id="UP000672657">
    <property type="component" value="Unassembled WGS sequence"/>
</dbReference>
<dbReference type="PROSITE" id="PS50883">
    <property type="entry name" value="EAL"/>
    <property type="match status" value="1"/>
</dbReference>
<dbReference type="Pfam" id="PF13185">
    <property type="entry name" value="GAF_2"/>
    <property type="match status" value="1"/>
</dbReference>
<feature type="region of interest" description="Disordered" evidence="2">
    <location>
        <begin position="1"/>
        <end position="21"/>
    </location>
</feature>
<dbReference type="SMART" id="SM00052">
    <property type="entry name" value="EAL"/>
    <property type="match status" value="1"/>
</dbReference>
<dbReference type="SMART" id="SM00065">
    <property type="entry name" value="GAF"/>
    <property type="match status" value="1"/>
</dbReference>
<evidence type="ECO:0000259" key="6">
    <source>
        <dbReference type="PROSITE" id="PS50883"/>
    </source>
</evidence>
<evidence type="ECO:0000256" key="3">
    <source>
        <dbReference type="SAM" id="Phobius"/>
    </source>
</evidence>
<keyword evidence="3" id="KW-0472">Membrane</keyword>
<dbReference type="InterPro" id="IPR052155">
    <property type="entry name" value="Biofilm_reg_signaling"/>
</dbReference>
<dbReference type="EMBL" id="CAJPVI010000035">
    <property type="protein sequence ID" value="CAG2155927.1"/>
    <property type="molecule type" value="Genomic_DNA"/>
</dbReference>
<dbReference type="PANTHER" id="PTHR44757">
    <property type="entry name" value="DIGUANYLATE CYCLASE DGCP"/>
    <property type="match status" value="1"/>
</dbReference>
<dbReference type="InterPro" id="IPR000014">
    <property type="entry name" value="PAS"/>
</dbReference>
<evidence type="ECO:0000313" key="9">
    <source>
        <dbReference type="Proteomes" id="UP000672657"/>
    </source>
</evidence>
<dbReference type="CDD" id="cd01948">
    <property type="entry name" value="EAL"/>
    <property type="match status" value="1"/>
</dbReference>
<keyword evidence="1" id="KW-0175">Coiled coil</keyword>
<dbReference type="NCBIfam" id="TIGR00254">
    <property type="entry name" value="GGDEF"/>
    <property type="match status" value="1"/>
</dbReference>
<dbReference type="InterPro" id="IPR001610">
    <property type="entry name" value="PAC"/>
</dbReference>
<dbReference type="InterPro" id="IPR035919">
    <property type="entry name" value="EAL_sf"/>
</dbReference>
<feature type="domain" description="GGDEF" evidence="7">
    <location>
        <begin position="422"/>
        <end position="554"/>
    </location>
</feature>
<evidence type="ECO:0000259" key="7">
    <source>
        <dbReference type="PROSITE" id="PS50887"/>
    </source>
</evidence>
<dbReference type="Pfam" id="PF08448">
    <property type="entry name" value="PAS_4"/>
    <property type="match status" value="1"/>
</dbReference>
<dbReference type="PROSITE" id="PS50112">
    <property type="entry name" value="PAS"/>
    <property type="match status" value="1"/>
</dbReference>
<evidence type="ECO:0000259" key="4">
    <source>
        <dbReference type="PROSITE" id="PS50112"/>
    </source>
</evidence>
<dbReference type="Gene3D" id="3.30.450.40">
    <property type="match status" value="1"/>
</dbReference>
<dbReference type="PANTHER" id="PTHR44757:SF2">
    <property type="entry name" value="BIOFILM ARCHITECTURE MAINTENANCE PROTEIN MBAA"/>
    <property type="match status" value="1"/>
</dbReference>
<dbReference type="NCBIfam" id="TIGR00229">
    <property type="entry name" value="sensory_box"/>
    <property type="match status" value="1"/>
</dbReference>
<dbReference type="InterPro" id="IPR000160">
    <property type="entry name" value="GGDEF_dom"/>
</dbReference>
<dbReference type="SUPFAM" id="SSF55073">
    <property type="entry name" value="Nucleotide cyclase"/>
    <property type="match status" value="1"/>
</dbReference>
<dbReference type="InterPro" id="IPR029016">
    <property type="entry name" value="GAF-like_dom_sf"/>
</dbReference>
<proteinExistence type="predicted"/>
<dbReference type="SUPFAM" id="SSF55781">
    <property type="entry name" value="GAF domain-like"/>
    <property type="match status" value="1"/>
</dbReference>
<name>A0ABM8TNB7_9BURK</name>
<feature type="coiled-coil region" evidence="1">
    <location>
        <begin position="250"/>
        <end position="277"/>
    </location>
</feature>
<sequence length="824" mass="90991">MSLVRRHRDADGANGTQGAAPGRASRQAAVIGAGGVACATAYLSLAVPSATSITLTAAMLGLSATLTRLAVLRARHRQTEFRSVRLSQLYSALSQCNQAIARCRSEAELFEDICRAAVTIGGMQMTWIGLLDDSKRLMPVAVHGQGMEYLRDLKVSADEADPHGRGPTGLALRSDSPYWCQDVHADPATVLWRTQSQRFGWKSFAVLPLHRGDRVIGALSLYGSLAHVFDAVVRDLLMDMVRNIDYALANLDRETERQRANEALRESEQRLRTVIETQPECVKTIDRGGNLLEMNAAGLAMIGADSLAQAQRHYTEVILPEYRDAFAALHARVMSGESGLLEFEIVGLRGQRRWLETHATPIRGADGCVTRLLAVTRDTTDRKQASDRIQHLAHYDALTGLPNRRLVENRARQAFSQASDGQTLAVMFLDLDLFKDINDTLGHSAGDALLIELARRLHPLLSEGDVLARFGGDEFLILLPDACERTAAQTAQKVLDTIAEPYHLGPYDLTVSGSIGIALYPRDGTDFESLSKNADTAMYQVKKQGRRGYCFFTPQMQAGMVRYLKVVGALRQALPRNQFHLHYQPQMSMDDGKLIGVEALLRWNHPELGAVSPAEFIPVAEETGAILPIGEWVLRHAARQARIWVKAGYTPVIAVNLSTVQFHHADLPNLVSRILEEEDLPAQHLELELTEGVAMRDPQRAIAMIQELHERGVCMSIDDFGTGYSSLAQLKKFQVRKLKIDQSFVRDIATNAEDRAIVGAIVQMARNLGLLTIAEGVETVEQISILRAEGCNEMQGYYFSKPLSAVQFEQFARARESCPDRLDA</sequence>
<dbReference type="InterPro" id="IPR043128">
    <property type="entry name" value="Rev_trsase/Diguanyl_cyclase"/>
</dbReference>
<accession>A0ABM8TNB7</accession>
<dbReference type="SUPFAM" id="SSF55785">
    <property type="entry name" value="PYP-like sensor domain (PAS domain)"/>
    <property type="match status" value="1"/>
</dbReference>
<organism evidence="8 9">
    <name type="scientific">Cupriavidus numazuensis</name>
    <dbReference type="NCBI Taxonomy" id="221992"/>
    <lineage>
        <taxon>Bacteria</taxon>
        <taxon>Pseudomonadati</taxon>
        <taxon>Pseudomonadota</taxon>
        <taxon>Betaproteobacteria</taxon>
        <taxon>Burkholderiales</taxon>
        <taxon>Burkholderiaceae</taxon>
        <taxon>Cupriavidus</taxon>
    </lineage>
</organism>
<reference evidence="8 9" key="1">
    <citation type="submission" date="2021-03" db="EMBL/GenBank/DDBJ databases">
        <authorList>
            <person name="Peeters C."/>
        </authorList>
    </citation>
    <scope>NUCLEOTIDE SEQUENCE [LARGE SCALE GENOMIC DNA]</scope>
    <source>
        <strain evidence="8 9">LMG 26411</strain>
    </source>
</reference>
<dbReference type="Gene3D" id="3.20.20.450">
    <property type="entry name" value="EAL domain"/>
    <property type="match status" value="1"/>
</dbReference>
<dbReference type="Gene3D" id="3.30.70.270">
    <property type="match status" value="1"/>
</dbReference>
<dbReference type="Pfam" id="PF00990">
    <property type="entry name" value="GGDEF"/>
    <property type="match status" value="1"/>
</dbReference>
<dbReference type="SUPFAM" id="SSF141868">
    <property type="entry name" value="EAL domain-like"/>
    <property type="match status" value="1"/>
</dbReference>